<evidence type="ECO:0000313" key="1">
    <source>
        <dbReference type="EMBL" id="SVB04126.1"/>
    </source>
</evidence>
<sequence length="22" mass="2645">MKYILLGMALAFLMYLSDKYIF</sequence>
<proteinExistence type="predicted"/>
<organism evidence="1">
    <name type="scientific">marine metagenome</name>
    <dbReference type="NCBI Taxonomy" id="408172"/>
    <lineage>
        <taxon>unclassified sequences</taxon>
        <taxon>metagenomes</taxon>
        <taxon>ecological metagenomes</taxon>
    </lineage>
</organism>
<dbReference type="EMBL" id="UINC01026520">
    <property type="protein sequence ID" value="SVB04126.1"/>
    <property type="molecule type" value="Genomic_DNA"/>
</dbReference>
<protein>
    <submittedName>
        <fullName evidence="1">Uncharacterized protein</fullName>
    </submittedName>
</protein>
<reference evidence="1" key="1">
    <citation type="submission" date="2018-05" db="EMBL/GenBank/DDBJ databases">
        <authorList>
            <person name="Lanie J.A."/>
            <person name="Ng W.-L."/>
            <person name="Kazmierczak K.M."/>
            <person name="Andrzejewski T.M."/>
            <person name="Davidsen T.M."/>
            <person name="Wayne K.J."/>
            <person name="Tettelin H."/>
            <person name="Glass J.I."/>
            <person name="Rusch D."/>
            <person name="Podicherti R."/>
            <person name="Tsui H.-C.T."/>
            <person name="Winkler M.E."/>
        </authorList>
    </citation>
    <scope>NUCLEOTIDE SEQUENCE</scope>
</reference>
<accession>A0A382ARK9</accession>
<name>A0A382ARK9_9ZZZZ</name>
<dbReference type="AlphaFoldDB" id="A0A382ARK9"/>
<gene>
    <name evidence="1" type="ORF">METZ01_LOCUS156980</name>
</gene>